<evidence type="ECO:0000259" key="4">
    <source>
        <dbReference type="PROSITE" id="PS50110"/>
    </source>
</evidence>
<dbReference type="InterPro" id="IPR000792">
    <property type="entry name" value="Tscrpt_reg_LuxR_C"/>
</dbReference>
<dbReference type="PROSITE" id="PS50043">
    <property type="entry name" value="HTH_LUXR_2"/>
    <property type="match status" value="1"/>
</dbReference>
<dbReference type="SUPFAM" id="SSF46894">
    <property type="entry name" value="C-terminal effector domain of the bipartite response regulators"/>
    <property type="match status" value="1"/>
</dbReference>
<dbReference type="GO" id="GO:0006355">
    <property type="term" value="P:regulation of DNA-templated transcription"/>
    <property type="evidence" value="ECO:0007669"/>
    <property type="project" value="InterPro"/>
</dbReference>
<protein>
    <submittedName>
        <fullName evidence="5">Transcriptional regulator</fullName>
    </submittedName>
</protein>
<feature type="domain" description="HTH luxR-type" evidence="3">
    <location>
        <begin position="145"/>
        <end position="210"/>
    </location>
</feature>
<dbReference type="GO" id="GO:0000160">
    <property type="term" value="P:phosphorelay signal transduction system"/>
    <property type="evidence" value="ECO:0007669"/>
    <property type="project" value="InterPro"/>
</dbReference>
<dbReference type="Pfam" id="PF00072">
    <property type="entry name" value="Response_reg"/>
    <property type="match status" value="1"/>
</dbReference>
<dbReference type="AlphaFoldDB" id="W0DQM9"/>
<dbReference type="SMART" id="SM00421">
    <property type="entry name" value="HTH_LUXR"/>
    <property type="match status" value="1"/>
</dbReference>
<dbReference type="NCBIfam" id="NF007935">
    <property type="entry name" value="PRK10651.1"/>
    <property type="match status" value="1"/>
</dbReference>
<feature type="modified residue" description="4-aspartylphosphate" evidence="2">
    <location>
        <position position="57"/>
    </location>
</feature>
<dbReference type="InterPro" id="IPR039420">
    <property type="entry name" value="WalR-like"/>
</dbReference>
<name>W0DQM9_9GAMM</name>
<proteinExistence type="predicted"/>
<dbReference type="SMART" id="SM00448">
    <property type="entry name" value="REC"/>
    <property type="match status" value="1"/>
</dbReference>
<dbReference type="KEGG" id="tti:THITH_16145"/>
<dbReference type="PANTHER" id="PTHR43214">
    <property type="entry name" value="TWO-COMPONENT RESPONSE REGULATOR"/>
    <property type="match status" value="1"/>
</dbReference>
<dbReference type="Gene3D" id="3.40.50.2300">
    <property type="match status" value="1"/>
</dbReference>
<dbReference type="InterPro" id="IPR011006">
    <property type="entry name" value="CheY-like_superfamily"/>
</dbReference>
<dbReference type="HOGENOM" id="CLU_000445_90_10_6"/>
<keyword evidence="6" id="KW-1185">Reference proteome</keyword>
<dbReference type="RefSeq" id="WP_006746861.1">
    <property type="nucleotide sequence ID" value="NZ_CP007029.1"/>
</dbReference>
<dbReference type="STRING" id="713585.THITH_16145"/>
<reference evidence="5 6" key="1">
    <citation type="submission" date="2013-12" db="EMBL/GenBank/DDBJ databases">
        <authorList>
            <consortium name="DOE Joint Genome Institute"/>
            <person name="Muyzer G."/>
            <person name="Huntemann M."/>
            <person name="Han J."/>
            <person name="Chen A."/>
            <person name="Kyrpides N."/>
            <person name="Mavromatis K."/>
            <person name="Markowitz V."/>
            <person name="Palaniappan K."/>
            <person name="Ivanova N."/>
            <person name="Schaumberg A."/>
            <person name="Pati A."/>
            <person name="Liolios K."/>
            <person name="Nordberg H.P."/>
            <person name="Cantor M.N."/>
            <person name="Hua S.X."/>
            <person name="Woyke T."/>
        </authorList>
    </citation>
    <scope>NUCLEOTIDE SEQUENCE [LARGE SCALE GENOMIC DNA]</scope>
    <source>
        <strain evidence="5 6">ARh 1</strain>
    </source>
</reference>
<evidence type="ECO:0000313" key="5">
    <source>
        <dbReference type="EMBL" id="AHE99567.1"/>
    </source>
</evidence>
<dbReference type="Pfam" id="PF00196">
    <property type="entry name" value="GerE"/>
    <property type="match status" value="1"/>
</dbReference>
<keyword evidence="2" id="KW-0597">Phosphoprotein</keyword>
<dbReference type="SUPFAM" id="SSF52172">
    <property type="entry name" value="CheY-like"/>
    <property type="match status" value="1"/>
</dbReference>
<dbReference type="Proteomes" id="UP000005289">
    <property type="component" value="Chromosome"/>
</dbReference>
<sequence length="211" mass="23432">MPEAVRVLVIDDHPLFRRGARHLMDIEAGFEVVGEASSGREGLDLALKLVPDLILLDLNMTDMDGTETLGALREAGIDARVVMLTVSDEEEDLVAALRAGADGYLLKHTEPEELLRQLRQVLSGRLILTDELTERLAEAMRRKPPPGERGMLTRREQEVLDQIAAGLSNKQIARELGLSEGTVKVHVKHLLKKLGMHSRLEAALWVVEQQK</sequence>
<accession>W0DQM9</accession>
<feature type="domain" description="Response regulatory" evidence="4">
    <location>
        <begin position="6"/>
        <end position="122"/>
    </location>
</feature>
<dbReference type="PROSITE" id="PS50110">
    <property type="entry name" value="RESPONSE_REGULATORY"/>
    <property type="match status" value="1"/>
</dbReference>
<evidence type="ECO:0000256" key="1">
    <source>
        <dbReference type="ARBA" id="ARBA00023125"/>
    </source>
</evidence>
<gene>
    <name evidence="5" type="ORF">THITH_16145</name>
</gene>
<keyword evidence="1" id="KW-0238">DNA-binding</keyword>
<dbReference type="InterPro" id="IPR001789">
    <property type="entry name" value="Sig_transdc_resp-reg_receiver"/>
</dbReference>
<evidence type="ECO:0000313" key="6">
    <source>
        <dbReference type="Proteomes" id="UP000005289"/>
    </source>
</evidence>
<dbReference type="PRINTS" id="PR00038">
    <property type="entry name" value="HTHLUXR"/>
</dbReference>
<organism evidence="5 6">
    <name type="scientific">Thioalkalivibrio paradoxus ARh 1</name>
    <dbReference type="NCBI Taxonomy" id="713585"/>
    <lineage>
        <taxon>Bacteria</taxon>
        <taxon>Pseudomonadati</taxon>
        <taxon>Pseudomonadota</taxon>
        <taxon>Gammaproteobacteria</taxon>
        <taxon>Chromatiales</taxon>
        <taxon>Ectothiorhodospiraceae</taxon>
        <taxon>Thioalkalivibrio</taxon>
    </lineage>
</organism>
<dbReference type="PROSITE" id="PS00622">
    <property type="entry name" value="HTH_LUXR_1"/>
    <property type="match status" value="1"/>
</dbReference>
<dbReference type="CDD" id="cd06170">
    <property type="entry name" value="LuxR_C_like"/>
    <property type="match status" value="1"/>
</dbReference>
<dbReference type="PANTHER" id="PTHR43214:SF38">
    <property type="entry name" value="NITRATE_NITRITE RESPONSE REGULATOR PROTEIN NARL"/>
    <property type="match status" value="1"/>
</dbReference>
<dbReference type="InterPro" id="IPR016032">
    <property type="entry name" value="Sig_transdc_resp-reg_C-effctor"/>
</dbReference>
<dbReference type="GO" id="GO:0003677">
    <property type="term" value="F:DNA binding"/>
    <property type="evidence" value="ECO:0007669"/>
    <property type="project" value="UniProtKB-KW"/>
</dbReference>
<evidence type="ECO:0000259" key="3">
    <source>
        <dbReference type="PROSITE" id="PS50043"/>
    </source>
</evidence>
<dbReference type="EMBL" id="CP007029">
    <property type="protein sequence ID" value="AHE99567.1"/>
    <property type="molecule type" value="Genomic_DNA"/>
</dbReference>
<evidence type="ECO:0000256" key="2">
    <source>
        <dbReference type="PROSITE-ProRule" id="PRU00169"/>
    </source>
</evidence>